<reference evidence="2 3" key="1">
    <citation type="submission" date="2019-09" db="EMBL/GenBank/DDBJ databases">
        <authorList>
            <person name="Cremers G."/>
        </authorList>
    </citation>
    <scope>NUCLEOTIDE SEQUENCE [LARGE SCALE GENOMIC DNA]</scope>
    <source>
        <strain evidence="2">4A</strain>
    </source>
</reference>
<proteinExistence type="predicted"/>
<name>A0A5E6MHX3_9BACT</name>
<keyword evidence="1" id="KW-1133">Transmembrane helix</keyword>
<evidence type="ECO:0000313" key="3">
    <source>
        <dbReference type="Proteomes" id="UP000334923"/>
    </source>
</evidence>
<dbReference type="RefSeq" id="WP_142659317.1">
    <property type="nucleotide sequence ID" value="NZ_CABFVA020000015.1"/>
</dbReference>
<dbReference type="AlphaFoldDB" id="A0A5E6MHX3"/>
<organism evidence="2 3">
    <name type="scientific">Methylacidimicrobium tartarophylax</name>
    <dbReference type="NCBI Taxonomy" id="1041768"/>
    <lineage>
        <taxon>Bacteria</taxon>
        <taxon>Pseudomonadati</taxon>
        <taxon>Verrucomicrobiota</taxon>
        <taxon>Methylacidimicrobium</taxon>
    </lineage>
</organism>
<keyword evidence="3" id="KW-1185">Reference proteome</keyword>
<gene>
    <name evidence="2" type="ORF">MAMT_00454</name>
</gene>
<sequence>MRNLRSRGSGREGAGLRDQANSLEAFPRVWWCFLLLLFVGSAVVCLSRAYPQQHPFEAGVGVVYAPGHAFILKAPEGWILDRESRGKGRWEPVFYPVGFTAKDTPTLIWAGSKRAEPGRPSRIENLLEEMAQSLSPPRGEGVKAVPLEEARVGKGFHAQIYGLVSKSGGESLFERVGCIPSATTIDYVVLRAKDKGFYERSLSAFNAIVKSYIPFRGGTVYIPR</sequence>
<dbReference type="EMBL" id="CABFVA020000015">
    <property type="protein sequence ID" value="VVM05096.1"/>
    <property type="molecule type" value="Genomic_DNA"/>
</dbReference>
<dbReference type="OrthoDB" id="189075at2"/>
<keyword evidence="1" id="KW-0812">Transmembrane</keyword>
<protein>
    <submittedName>
        <fullName evidence="2">Uncharacterized protein</fullName>
    </submittedName>
</protein>
<evidence type="ECO:0000313" key="2">
    <source>
        <dbReference type="EMBL" id="VVM05096.1"/>
    </source>
</evidence>
<evidence type="ECO:0000256" key="1">
    <source>
        <dbReference type="SAM" id="Phobius"/>
    </source>
</evidence>
<dbReference type="Proteomes" id="UP000334923">
    <property type="component" value="Unassembled WGS sequence"/>
</dbReference>
<accession>A0A5E6MHX3</accession>
<feature type="transmembrane region" description="Helical" evidence="1">
    <location>
        <begin position="28"/>
        <end position="46"/>
    </location>
</feature>
<keyword evidence="1" id="KW-0472">Membrane</keyword>